<feature type="coiled-coil region" evidence="1">
    <location>
        <begin position="203"/>
        <end position="230"/>
    </location>
</feature>
<dbReference type="HOGENOM" id="CLU_488972_0_0_9"/>
<evidence type="ECO:0000313" key="4">
    <source>
        <dbReference type="Proteomes" id="UP000004846"/>
    </source>
</evidence>
<organism evidence="3 4">
    <name type="scientific">Enterococcus faecalis TX4248</name>
    <dbReference type="NCBI Taxonomy" id="749495"/>
    <lineage>
        <taxon>Bacteria</taxon>
        <taxon>Bacillati</taxon>
        <taxon>Bacillota</taxon>
        <taxon>Bacilli</taxon>
        <taxon>Lactobacillales</taxon>
        <taxon>Enterococcaceae</taxon>
        <taxon>Enterococcus</taxon>
    </lineage>
</organism>
<proteinExistence type="predicted"/>
<evidence type="ECO:0000313" key="3">
    <source>
        <dbReference type="EMBL" id="EFM82941.1"/>
    </source>
</evidence>
<name>A0A125W6K7_ENTFL</name>
<dbReference type="RefSeq" id="WP_002402133.1">
    <property type="nucleotide sequence ID" value="NZ_GL454441.1"/>
</dbReference>
<sequence>MPTLFPEDYEKKNLPKKRKLIKQMKKDTEVTALSIALHAHEIYDYLKKQEVKNPNGLFVEAFQYASTALGVPYGLIDEAFLTRTPLTEEELFEFSKAFNPKAQLPEKSDLPEVVITIDFYSIVQSLFEELPEYFWKKYKKEETLLPDTEVDSYHLESLLQGFLQEVWHKTKEQLAKPSSQEIENAREMFLAYFYSNDQKHYRKETQEMLLECLRKTLQQQSKKLFKANEEVIGLLEKGQSSAVSSYVYDHLFDWTTKEFYQRFLRSVVKTKNLSVINRLLLLYQQAETSEIKEVHDWLKENRTIKNEAKPVLLLGESSPKVDRDTGEILEENGPSFHAQEHIPIVPYFEREETEGRLAVRKFETNPKQLFTVLEKMTEKEIVFEELEQSIVDDYRIHLKSGQTEKEVLIDLVKCIVRSEGNTFDSLTNFENDSVVFVIVMIFGLEPVSLDFDILEHLKSQQNGKMKFQQLLQNVIVKSERFLESFEQRFVEKEPVKIRESLEEEIRRAKELQALAVANIATEKENKKEQKAETPFSMDDYLQKVKETSEGKNDEDSD</sequence>
<comment type="caution">
    <text evidence="3">The sequence shown here is derived from an EMBL/GenBank/DDBJ whole genome shotgun (WGS) entry which is preliminary data.</text>
</comment>
<feature type="compositionally biased region" description="Basic and acidic residues" evidence="2">
    <location>
        <begin position="540"/>
        <end position="557"/>
    </location>
</feature>
<protein>
    <submittedName>
        <fullName evidence="3">Uncharacterized protein</fullName>
    </submittedName>
</protein>
<dbReference type="EMBL" id="AEBR01000040">
    <property type="protein sequence ID" value="EFM82941.1"/>
    <property type="molecule type" value="Genomic_DNA"/>
</dbReference>
<keyword evidence="1" id="KW-0175">Coiled coil</keyword>
<accession>A0A125W6K7</accession>
<evidence type="ECO:0000256" key="2">
    <source>
        <dbReference type="SAM" id="MobiDB-lite"/>
    </source>
</evidence>
<evidence type="ECO:0000256" key="1">
    <source>
        <dbReference type="SAM" id="Coils"/>
    </source>
</evidence>
<dbReference type="AlphaFoldDB" id="A0A125W6K7"/>
<dbReference type="Proteomes" id="UP000004846">
    <property type="component" value="Unassembled WGS sequence"/>
</dbReference>
<gene>
    <name evidence="3" type="ORF">HMPREF9498_01411</name>
</gene>
<feature type="compositionally biased region" description="Basic and acidic residues" evidence="2">
    <location>
        <begin position="522"/>
        <end position="531"/>
    </location>
</feature>
<reference evidence="3 4" key="1">
    <citation type="submission" date="2010-07" db="EMBL/GenBank/DDBJ databases">
        <authorList>
            <person name="Sid Ahmed O."/>
        </authorList>
    </citation>
    <scope>NUCLEOTIDE SEQUENCE [LARGE SCALE GENOMIC DNA]</scope>
    <source>
        <strain evidence="3 4">TX4248</strain>
    </source>
</reference>
<feature type="region of interest" description="Disordered" evidence="2">
    <location>
        <begin position="522"/>
        <end position="557"/>
    </location>
</feature>